<comment type="caution">
    <text evidence="1">The sequence shown here is derived from an EMBL/GenBank/DDBJ whole genome shotgun (WGS) entry which is preliminary data.</text>
</comment>
<organism evidence="1 2">
    <name type="scientific">Dorea amylophila</name>
    <dbReference type="NCBI Taxonomy" id="2981789"/>
    <lineage>
        <taxon>Bacteria</taxon>
        <taxon>Bacillati</taxon>
        <taxon>Bacillota</taxon>
        <taxon>Clostridia</taxon>
        <taxon>Lachnospirales</taxon>
        <taxon>Lachnospiraceae</taxon>
        <taxon>Dorea</taxon>
    </lineage>
</organism>
<gene>
    <name evidence="1" type="ORF">ACIF0M_14175</name>
</gene>
<dbReference type="RefSeq" id="WP_396570479.1">
    <property type="nucleotide sequence ID" value="NZ_JBITRD010000017.1"/>
</dbReference>
<dbReference type="EMBL" id="JBITRD010000017">
    <property type="protein sequence ID" value="MFI7846640.1"/>
    <property type="molecule type" value="Genomic_DNA"/>
</dbReference>
<accession>A0ABW8B1V8</accession>
<evidence type="ECO:0000313" key="2">
    <source>
        <dbReference type="Proteomes" id="UP001614216"/>
    </source>
</evidence>
<sequence length="62" mass="7182">MAKRCENMIRYNVKINNQIYQVDLEKDTAVTQDAENIESSAEICFEAIKAEYDYCVTMHMGV</sequence>
<reference evidence="1 2" key="1">
    <citation type="submission" date="2024-08" db="EMBL/GenBank/DDBJ databases">
        <authorList>
            <person name="Vancuren S.J."/>
            <person name="Allen-Vercoe E."/>
        </authorList>
    </citation>
    <scope>NUCLEOTIDE SEQUENCE [LARGE SCALE GENOMIC DNA]</scope>
    <source>
        <strain evidence="1 2">16-6-I_42_FAA</strain>
    </source>
</reference>
<keyword evidence="2" id="KW-1185">Reference proteome</keyword>
<evidence type="ECO:0000313" key="1">
    <source>
        <dbReference type="EMBL" id="MFI7846640.1"/>
    </source>
</evidence>
<dbReference type="Proteomes" id="UP001614216">
    <property type="component" value="Unassembled WGS sequence"/>
</dbReference>
<proteinExistence type="predicted"/>
<protein>
    <submittedName>
        <fullName evidence="1">Uncharacterized protein</fullName>
    </submittedName>
</protein>
<name>A0ABW8B1V8_9FIRM</name>